<evidence type="ECO:0000256" key="1">
    <source>
        <dbReference type="SAM" id="MobiDB-lite"/>
    </source>
</evidence>
<gene>
    <name evidence="2" type="ORF">LTRI10_LOCUS45888</name>
</gene>
<dbReference type="AlphaFoldDB" id="A0AAV2G6L5"/>
<dbReference type="EMBL" id="OZ034821">
    <property type="protein sequence ID" value="CAL1406141.1"/>
    <property type="molecule type" value="Genomic_DNA"/>
</dbReference>
<protein>
    <submittedName>
        <fullName evidence="2">Uncharacterized protein</fullName>
    </submittedName>
</protein>
<evidence type="ECO:0000313" key="3">
    <source>
        <dbReference type="Proteomes" id="UP001497516"/>
    </source>
</evidence>
<proteinExistence type="predicted"/>
<reference evidence="2 3" key="1">
    <citation type="submission" date="2024-04" db="EMBL/GenBank/DDBJ databases">
        <authorList>
            <person name="Fracassetti M."/>
        </authorList>
    </citation>
    <scope>NUCLEOTIDE SEQUENCE [LARGE SCALE GENOMIC DNA]</scope>
</reference>
<accession>A0AAV2G6L5</accession>
<sequence length="473" mass="53516">MGTQQIDMEDFNNMVIEAFNAALQPQFDRIQRGIDKLESAINRRLSLIPQKQSAELSQPKDRLDAQNPSTSASGMIFTVGKEPPDDSTRSELPKCEVIDAYNTCVSELYFLPEKQSVECSSFVDEEEGELKVDLTKEVIIEAKGTVKSRGKSPEKAEDARTSPLTRTTKLCRYNAEQSSQIDELVVAFGDDSSEATSVETFQNTPGMNSLTRVAAKQLQIKVPNSSKLLLQMSECDSKAIVLVGAMESDSTQTIAVDEFLEVFGRCRSNQFVKTMLEQETPNFELKILGKKILQQNIFEQPSFDPLWDQFYDAFDKKKDQAFRAKLFEEGEPDMIQIGHFYKSQLLAKEAIKVGKKKGRIWLSQNPCSGYILWRHDSLNWLCGNSMLRVCIAYKVSIFPMVCFVDPDDVIKVVFQGLKFATSKLENCQNLVKAETVFKKPTLELHSRSMDEILVQRLIPHESRYVLLQRHGIG</sequence>
<organism evidence="2 3">
    <name type="scientific">Linum trigynum</name>
    <dbReference type="NCBI Taxonomy" id="586398"/>
    <lineage>
        <taxon>Eukaryota</taxon>
        <taxon>Viridiplantae</taxon>
        <taxon>Streptophyta</taxon>
        <taxon>Embryophyta</taxon>
        <taxon>Tracheophyta</taxon>
        <taxon>Spermatophyta</taxon>
        <taxon>Magnoliopsida</taxon>
        <taxon>eudicotyledons</taxon>
        <taxon>Gunneridae</taxon>
        <taxon>Pentapetalae</taxon>
        <taxon>rosids</taxon>
        <taxon>fabids</taxon>
        <taxon>Malpighiales</taxon>
        <taxon>Linaceae</taxon>
        <taxon>Linum</taxon>
    </lineage>
</organism>
<keyword evidence="3" id="KW-1185">Reference proteome</keyword>
<evidence type="ECO:0000313" key="2">
    <source>
        <dbReference type="EMBL" id="CAL1406141.1"/>
    </source>
</evidence>
<name>A0AAV2G6L5_9ROSI</name>
<dbReference type="Proteomes" id="UP001497516">
    <property type="component" value="Chromosome 8"/>
</dbReference>
<feature type="region of interest" description="Disordered" evidence="1">
    <location>
        <begin position="51"/>
        <end position="90"/>
    </location>
</feature>